<organism evidence="4 5">
    <name type="scientific">Salinicoccus kekensis</name>
    <dbReference type="NCBI Taxonomy" id="714307"/>
    <lineage>
        <taxon>Bacteria</taxon>
        <taxon>Bacillati</taxon>
        <taxon>Bacillota</taxon>
        <taxon>Bacilli</taxon>
        <taxon>Bacillales</taxon>
        <taxon>Staphylococcaceae</taxon>
        <taxon>Salinicoccus</taxon>
    </lineage>
</organism>
<dbReference type="PANTHER" id="PTHR34475:SF1">
    <property type="entry name" value="CYTOSKELETON PROTEIN RODZ"/>
    <property type="match status" value="1"/>
</dbReference>
<dbReference type="InterPro" id="IPR050400">
    <property type="entry name" value="Bact_Cytoskel_RodZ"/>
</dbReference>
<accession>A0A285U8N6</accession>
<proteinExistence type="predicted"/>
<dbReference type="EMBL" id="OBQF01000001">
    <property type="protein sequence ID" value="SOC38057.1"/>
    <property type="molecule type" value="Genomic_DNA"/>
</dbReference>
<dbReference type="PROSITE" id="PS50943">
    <property type="entry name" value="HTH_CROC1"/>
    <property type="match status" value="1"/>
</dbReference>
<keyword evidence="2" id="KW-1133">Transmembrane helix</keyword>
<dbReference type="Proteomes" id="UP000219412">
    <property type="component" value="Unassembled WGS sequence"/>
</dbReference>
<dbReference type="InterPro" id="IPR001387">
    <property type="entry name" value="Cro/C1-type_HTH"/>
</dbReference>
<evidence type="ECO:0000313" key="5">
    <source>
        <dbReference type="Proteomes" id="UP000219412"/>
    </source>
</evidence>
<dbReference type="Pfam" id="PF13464">
    <property type="entry name" value="RodZ_C"/>
    <property type="match status" value="1"/>
</dbReference>
<dbReference type="AlphaFoldDB" id="A0A285U8N6"/>
<evidence type="ECO:0000256" key="1">
    <source>
        <dbReference type="SAM" id="MobiDB-lite"/>
    </source>
</evidence>
<dbReference type="RefSeq" id="WP_097038378.1">
    <property type="nucleotide sequence ID" value="NZ_OBQF01000001.1"/>
</dbReference>
<sequence length="277" mass="31117">MKLGTYLRNQREKGGITLKEMQEKSGIRKNVIRILESGDFNELPDPNHVYFLLEKYSKVLGIDTEKLFSRFSDELPGENEQSKKRQQNDNEDFNYLKKVLLSFGAMIAVIFVLWLILLQVGSETGAFESKPIYESTAFDMASLNTEGEQDAAEEEDAEEETESPEEEAEEEAPSGTDVSYTGMDDNTLFYEVTAEDTLIVTLEGENSWVSLSDDADNTYAYEELSEGEFEISDEASILYLTLGNAPGQELTVGGETVDSTSATDTFTVYYQFTITRE</sequence>
<keyword evidence="5" id="KW-1185">Reference proteome</keyword>
<dbReference type="InterPro" id="IPR025194">
    <property type="entry name" value="RodZ-like_C"/>
</dbReference>
<dbReference type="GO" id="GO:0003677">
    <property type="term" value="F:DNA binding"/>
    <property type="evidence" value="ECO:0007669"/>
    <property type="project" value="InterPro"/>
</dbReference>
<name>A0A285U8N6_9STAP</name>
<dbReference type="CDD" id="cd00093">
    <property type="entry name" value="HTH_XRE"/>
    <property type="match status" value="1"/>
</dbReference>
<dbReference type="OrthoDB" id="9797543at2"/>
<keyword evidence="2" id="KW-0472">Membrane</keyword>
<dbReference type="InterPro" id="IPR010982">
    <property type="entry name" value="Lambda_DNA-bd_dom_sf"/>
</dbReference>
<evidence type="ECO:0000313" key="4">
    <source>
        <dbReference type="EMBL" id="SOC38057.1"/>
    </source>
</evidence>
<evidence type="ECO:0000259" key="3">
    <source>
        <dbReference type="PROSITE" id="PS50943"/>
    </source>
</evidence>
<feature type="compositionally biased region" description="Acidic residues" evidence="1">
    <location>
        <begin position="147"/>
        <end position="172"/>
    </location>
</feature>
<dbReference type="Gene3D" id="1.10.260.40">
    <property type="entry name" value="lambda repressor-like DNA-binding domains"/>
    <property type="match status" value="1"/>
</dbReference>
<gene>
    <name evidence="4" type="ORF">SAMN05878391_0279</name>
</gene>
<protein>
    <submittedName>
        <fullName evidence="4">Cytoskeletal protein RodZ</fullName>
    </submittedName>
</protein>
<dbReference type="SUPFAM" id="SSF47413">
    <property type="entry name" value="lambda repressor-like DNA-binding domains"/>
    <property type="match status" value="1"/>
</dbReference>
<feature type="transmembrane region" description="Helical" evidence="2">
    <location>
        <begin position="99"/>
        <end position="120"/>
    </location>
</feature>
<dbReference type="Pfam" id="PF13413">
    <property type="entry name" value="HTH_25"/>
    <property type="match status" value="1"/>
</dbReference>
<dbReference type="PANTHER" id="PTHR34475">
    <property type="match status" value="1"/>
</dbReference>
<keyword evidence="2" id="KW-0812">Transmembrane</keyword>
<reference evidence="5" key="1">
    <citation type="submission" date="2017-08" db="EMBL/GenBank/DDBJ databases">
        <authorList>
            <person name="Varghese N."/>
            <person name="Submissions S."/>
        </authorList>
    </citation>
    <scope>NUCLEOTIDE SEQUENCE [LARGE SCALE GENOMIC DNA]</scope>
    <source>
        <strain evidence="5">DSM 23173</strain>
    </source>
</reference>
<evidence type="ECO:0000256" key="2">
    <source>
        <dbReference type="SAM" id="Phobius"/>
    </source>
</evidence>
<feature type="domain" description="HTH cro/C1-type" evidence="3">
    <location>
        <begin position="7"/>
        <end position="67"/>
    </location>
</feature>
<feature type="region of interest" description="Disordered" evidence="1">
    <location>
        <begin position="145"/>
        <end position="180"/>
    </location>
</feature>